<evidence type="ECO:0000313" key="2">
    <source>
        <dbReference type="EMBL" id="QIN84928.1"/>
    </source>
</evidence>
<dbReference type="KEGG" id="rub:GBA63_21470"/>
<dbReference type="RefSeq" id="WP_207956979.1">
    <property type="nucleotide sequence ID" value="NZ_CP045119.1"/>
</dbReference>
<evidence type="ECO:0000259" key="1">
    <source>
        <dbReference type="Pfam" id="PF10648"/>
    </source>
</evidence>
<accession>A0A6G8QER1</accession>
<gene>
    <name evidence="2" type="ORF">GBA63_21470</name>
</gene>
<organism evidence="2 3">
    <name type="scientific">Rubrobacter tropicus</name>
    <dbReference type="NCBI Taxonomy" id="2653851"/>
    <lineage>
        <taxon>Bacteria</taxon>
        <taxon>Bacillati</taxon>
        <taxon>Actinomycetota</taxon>
        <taxon>Rubrobacteria</taxon>
        <taxon>Rubrobacterales</taxon>
        <taxon>Rubrobacteraceae</taxon>
        <taxon>Rubrobacter</taxon>
    </lineage>
</organism>
<reference evidence="2 3" key="1">
    <citation type="submission" date="2019-10" db="EMBL/GenBank/DDBJ databases">
        <title>Rubrobacter sp nov SCSIO 52090 isolated from a deep-sea sediment in the South China Sea.</title>
        <authorList>
            <person name="Chen R.W."/>
        </authorList>
    </citation>
    <scope>NUCLEOTIDE SEQUENCE [LARGE SCALE GENOMIC DNA]</scope>
    <source>
        <strain evidence="2 3">SCSIO 52909</strain>
    </source>
</reference>
<keyword evidence="3" id="KW-1185">Reference proteome</keyword>
<evidence type="ECO:0000313" key="3">
    <source>
        <dbReference type="Proteomes" id="UP000501452"/>
    </source>
</evidence>
<sequence>MILPLGVNAIVRLTGASSLILAVSLVVGCSGAAPLEGALDTSVGAKPHARAVAVATPDPRARPETTVGAAPSVAVEDGHTTASPEHFVSDGWADGGSGFEADTVLAVRYGEHRGYERVVIDLGTGEEPAGTLPRWTLSSPKGDGLTRIQLPSASATGVSDGGFGKGLMEGFHVVRAPEGGMFVDLLARKSFRYRTLELADPARLVVDFKPAGTPLKKPQPAAGGNTVLVEPRPGARVSDPLTVSGYSRNFEAANTVVLRDARGKELVRETVTANDWSTTWGYFEATLDLPPFSGKGALQVGTTSARDGSFEGVEIPVKGS</sequence>
<dbReference type="EMBL" id="CP045119">
    <property type="protein sequence ID" value="QIN84928.1"/>
    <property type="molecule type" value="Genomic_DNA"/>
</dbReference>
<feature type="domain" description="Bacterial spore germination immunoglobulin-like" evidence="1">
    <location>
        <begin position="230"/>
        <end position="309"/>
    </location>
</feature>
<dbReference type="InterPro" id="IPR018911">
    <property type="entry name" value="Gmad2_Ig-like_dom"/>
</dbReference>
<proteinExistence type="predicted"/>
<dbReference type="Pfam" id="PF10648">
    <property type="entry name" value="Gmad2"/>
    <property type="match status" value="1"/>
</dbReference>
<protein>
    <recommendedName>
        <fullName evidence="1">Bacterial spore germination immunoglobulin-like domain-containing protein</fullName>
    </recommendedName>
</protein>
<dbReference type="Proteomes" id="UP000501452">
    <property type="component" value="Chromosome"/>
</dbReference>
<name>A0A6G8QER1_9ACTN</name>
<dbReference type="AlphaFoldDB" id="A0A6G8QER1"/>